<evidence type="ECO:0000313" key="3">
    <source>
        <dbReference type="Proteomes" id="UP000283269"/>
    </source>
</evidence>
<reference evidence="2 3" key="1">
    <citation type="journal article" date="2018" name="Evol. Lett.">
        <title>Horizontal gene cluster transfer increased hallucinogenic mushroom diversity.</title>
        <authorList>
            <person name="Reynolds H.T."/>
            <person name="Vijayakumar V."/>
            <person name="Gluck-Thaler E."/>
            <person name="Korotkin H.B."/>
            <person name="Matheny P.B."/>
            <person name="Slot J.C."/>
        </authorList>
    </citation>
    <scope>NUCLEOTIDE SEQUENCE [LARGE SCALE GENOMIC DNA]</scope>
    <source>
        <strain evidence="2 3">2631</strain>
    </source>
</reference>
<gene>
    <name evidence="2" type="ORF">CVT25_004899</name>
</gene>
<dbReference type="InParanoid" id="A0A409XBH5"/>
<feature type="region of interest" description="Disordered" evidence="1">
    <location>
        <begin position="31"/>
        <end position="50"/>
    </location>
</feature>
<protein>
    <submittedName>
        <fullName evidence="2">Uncharacterized protein</fullName>
    </submittedName>
</protein>
<dbReference type="EMBL" id="NHYD01002146">
    <property type="protein sequence ID" value="PPQ88143.1"/>
    <property type="molecule type" value="Genomic_DNA"/>
</dbReference>
<evidence type="ECO:0000313" key="2">
    <source>
        <dbReference type="EMBL" id="PPQ88143.1"/>
    </source>
</evidence>
<dbReference type="Proteomes" id="UP000283269">
    <property type="component" value="Unassembled WGS sequence"/>
</dbReference>
<proteinExistence type="predicted"/>
<keyword evidence="3" id="KW-1185">Reference proteome</keyword>
<accession>A0A409XBH5</accession>
<sequence>MYFDIDDSYEQWSSSSDVNFVSPQNLINVTNTPQQLNRRDAPTKVHSTSPSSAAAIPLTLVDVSGSDMSQVCLLEPGKRHLLSQAHDPIPTAHTIMNGEYEAALRAIREAADVVAIVPRLPQHTGLLSIPSIAFSVCGRPGVYLHELGAVQLDNASDPVFEGMGWKRTRVEIDWPGIQRIGRNNNLPCLPNQGFYTRQEVASEIGKRVREVLLPGTTSSNNYARQELNRNTRRWDIRSIDYYAVRVIGINYYFNWVPVLAIDDK</sequence>
<dbReference type="AlphaFoldDB" id="A0A409XBH5"/>
<comment type="caution">
    <text evidence="2">The sequence shown here is derived from an EMBL/GenBank/DDBJ whole genome shotgun (WGS) entry which is preliminary data.</text>
</comment>
<evidence type="ECO:0000256" key="1">
    <source>
        <dbReference type="SAM" id="MobiDB-lite"/>
    </source>
</evidence>
<dbReference type="OrthoDB" id="3023772at2759"/>
<organism evidence="2 3">
    <name type="scientific">Psilocybe cyanescens</name>
    <dbReference type="NCBI Taxonomy" id="93625"/>
    <lineage>
        <taxon>Eukaryota</taxon>
        <taxon>Fungi</taxon>
        <taxon>Dikarya</taxon>
        <taxon>Basidiomycota</taxon>
        <taxon>Agaricomycotina</taxon>
        <taxon>Agaricomycetes</taxon>
        <taxon>Agaricomycetidae</taxon>
        <taxon>Agaricales</taxon>
        <taxon>Agaricineae</taxon>
        <taxon>Strophariaceae</taxon>
        <taxon>Psilocybe</taxon>
    </lineage>
</organism>
<name>A0A409XBH5_PSICY</name>